<dbReference type="AlphaFoldDB" id="A0A318TK22"/>
<evidence type="ECO:0000313" key="1">
    <source>
        <dbReference type="EMBL" id="PYF02245.1"/>
    </source>
</evidence>
<comment type="caution">
    <text evidence="1">The sequence shown here is derived from an EMBL/GenBank/DDBJ whole genome shotgun (WGS) entry which is preliminary data.</text>
</comment>
<dbReference type="Proteomes" id="UP000248148">
    <property type="component" value="Unassembled WGS sequence"/>
</dbReference>
<evidence type="ECO:0000313" key="2">
    <source>
        <dbReference type="Proteomes" id="UP000248148"/>
    </source>
</evidence>
<sequence length="107" mass="11929">MGLIIEFPTKRSVSTEWIVSSVERVSMEGNALAEVSASCQEVAGRLRHELDQMALLIPTIEDARIRGHLSASINANRDRLAIAAKQLNHQTKTLRHLLSKINEREEG</sequence>
<dbReference type="RefSeq" id="WP_110781192.1">
    <property type="nucleotide sequence ID" value="NZ_QJTI01000013.1"/>
</dbReference>
<keyword evidence="2" id="KW-1185">Reference proteome</keyword>
<organism evidence="1 2">
    <name type="scientific">Rhodopseudomonas faecalis</name>
    <dbReference type="NCBI Taxonomy" id="99655"/>
    <lineage>
        <taxon>Bacteria</taxon>
        <taxon>Pseudomonadati</taxon>
        <taxon>Pseudomonadota</taxon>
        <taxon>Alphaproteobacteria</taxon>
        <taxon>Hyphomicrobiales</taxon>
        <taxon>Nitrobacteraceae</taxon>
        <taxon>Rhodopseudomonas</taxon>
    </lineage>
</organism>
<reference evidence="1 2" key="1">
    <citation type="submission" date="2018-06" db="EMBL/GenBank/DDBJ databases">
        <title>Genomic Encyclopedia of Archaeal and Bacterial Type Strains, Phase II (KMG-II): from individual species to whole genera.</title>
        <authorList>
            <person name="Goeker M."/>
        </authorList>
    </citation>
    <scope>NUCLEOTIDE SEQUENCE [LARGE SCALE GENOMIC DNA]</scope>
    <source>
        <strain evidence="1 2">JCM 11668</strain>
    </source>
</reference>
<name>A0A318TK22_9BRAD</name>
<protein>
    <submittedName>
        <fullName evidence="1">Uncharacterized protein</fullName>
    </submittedName>
</protein>
<accession>A0A318TK22</accession>
<gene>
    <name evidence="1" type="ORF">BJ122_11329</name>
</gene>
<proteinExistence type="predicted"/>
<dbReference type="EMBL" id="QJTI01000013">
    <property type="protein sequence ID" value="PYF02245.1"/>
    <property type="molecule type" value="Genomic_DNA"/>
</dbReference>